<dbReference type="EMBL" id="JAQSGK010000058">
    <property type="protein sequence ID" value="MEE6716950.1"/>
    <property type="molecule type" value="Genomic_DNA"/>
</dbReference>
<feature type="region of interest" description="Disordered" evidence="1">
    <location>
        <begin position="83"/>
        <end position="130"/>
    </location>
</feature>
<organism evidence="3 4">
    <name type="scientific">Schleiferilactobacillus harbinensis</name>
    <dbReference type="NCBI Taxonomy" id="304207"/>
    <lineage>
        <taxon>Bacteria</taxon>
        <taxon>Bacillati</taxon>
        <taxon>Bacillota</taxon>
        <taxon>Bacilli</taxon>
        <taxon>Lactobacillales</taxon>
        <taxon>Lactobacillaceae</taxon>
        <taxon>Schleiferilactobacillus</taxon>
    </lineage>
</organism>
<sequence length="130" mass="13584">MKINWKVRLLSVKFWLALVPAILLLAQSVAAPFGYKWDFANLGTQLTGIVNAVFAVLSILGVVTDPTTAGVADSAQALTYSRPAKDAVPDPVPAEPLQANGQGQLVKDTLPDGSAADTTTNGADSNVVQH</sequence>
<evidence type="ECO:0000313" key="4">
    <source>
        <dbReference type="Proteomes" id="UP001330016"/>
    </source>
</evidence>
<dbReference type="RefSeq" id="WP_331244442.1">
    <property type="nucleotide sequence ID" value="NZ_JAQSGJ010000058.1"/>
</dbReference>
<evidence type="ECO:0000313" key="3">
    <source>
        <dbReference type="EMBL" id="MEE6716950.1"/>
    </source>
</evidence>
<dbReference type="Pfam" id="PF04531">
    <property type="entry name" value="Phage_holin_1"/>
    <property type="match status" value="1"/>
</dbReference>
<keyword evidence="2" id="KW-0472">Membrane</keyword>
<keyword evidence="2" id="KW-1133">Transmembrane helix</keyword>
<reference evidence="3 4" key="1">
    <citation type="submission" date="2023-02" db="EMBL/GenBank/DDBJ databases">
        <title>The predominant lactic acid bacteria and yeasts involved in the spontaneous fermentation of millet during the production of the traditional porridge Hausa koko in Ghana.</title>
        <authorList>
            <person name="Atter A."/>
            <person name="Diaz M."/>
        </authorList>
    </citation>
    <scope>NUCLEOTIDE SEQUENCE [LARGE SCALE GENOMIC DNA]</scope>
    <source>
        <strain evidence="3 4">FI11640</strain>
    </source>
</reference>
<dbReference type="Proteomes" id="UP001330016">
    <property type="component" value="Unassembled WGS sequence"/>
</dbReference>
<comment type="caution">
    <text evidence="3">The sequence shown here is derived from an EMBL/GenBank/DDBJ whole genome shotgun (WGS) entry which is preliminary data.</text>
</comment>
<protein>
    <submittedName>
        <fullName evidence="3">Phage holin</fullName>
    </submittedName>
</protein>
<keyword evidence="4" id="KW-1185">Reference proteome</keyword>
<feature type="compositionally biased region" description="Polar residues" evidence="1">
    <location>
        <begin position="116"/>
        <end position="130"/>
    </location>
</feature>
<feature type="transmembrane region" description="Helical" evidence="2">
    <location>
        <begin position="46"/>
        <end position="64"/>
    </location>
</feature>
<dbReference type="InterPro" id="IPR006485">
    <property type="entry name" value="Phage-like_holin"/>
</dbReference>
<evidence type="ECO:0000256" key="2">
    <source>
        <dbReference type="SAM" id="Phobius"/>
    </source>
</evidence>
<dbReference type="NCBIfam" id="TIGR01598">
    <property type="entry name" value="holin_phiLC3"/>
    <property type="match status" value="1"/>
</dbReference>
<keyword evidence="2" id="KW-0812">Transmembrane</keyword>
<evidence type="ECO:0000256" key="1">
    <source>
        <dbReference type="SAM" id="MobiDB-lite"/>
    </source>
</evidence>
<name>A0ABU7T2X9_9LACO</name>
<gene>
    <name evidence="3" type="ORF">PS435_13925</name>
</gene>
<accession>A0ABU7T2X9</accession>
<proteinExistence type="predicted"/>